<evidence type="ECO:0000256" key="2">
    <source>
        <dbReference type="ARBA" id="ARBA00022801"/>
    </source>
</evidence>
<organism evidence="9 10">
    <name type="scientific">Diaporthe eres</name>
    <name type="common">Phomopsis oblonga</name>
    <dbReference type="NCBI Taxonomy" id="83184"/>
    <lineage>
        <taxon>Eukaryota</taxon>
        <taxon>Fungi</taxon>
        <taxon>Dikarya</taxon>
        <taxon>Ascomycota</taxon>
        <taxon>Pezizomycotina</taxon>
        <taxon>Sordariomycetes</taxon>
        <taxon>Sordariomycetidae</taxon>
        <taxon>Diaporthales</taxon>
        <taxon>Diaporthaceae</taxon>
        <taxon>Diaporthe</taxon>
        <taxon>Diaporthe eres species complex</taxon>
    </lineage>
</organism>
<dbReference type="SMART" id="SM00022">
    <property type="entry name" value="PLAc"/>
    <property type="match status" value="1"/>
</dbReference>
<feature type="compositionally biased region" description="Polar residues" evidence="7">
    <location>
        <begin position="528"/>
        <end position="537"/>
    </location>
</feature>
<proteinExistence type="inferred from homology"/>
<feature type="region of interest" description="Disordered" evidence="7">
    <location>
        <begin position="35"/>
        <end position="69"/>
    </location>
</feature>
<keyword evidence="10" id="KW-1185">Reference proteome</keyword>
<dbReference type="SUPFAM" id="SSF52151">
    <property type="entry name" value="FabD/lysophospholipase-like"/>
    <property type="match status" value="1"/>
</dbReference>
<sequence length="694" mass="77031">MANHLSEHFHIPGEDEETEEQIAYEKEMLAQHFHGDVDHEGPNEHPSERSLSRGFGHSEKGSSSGSSLRTQLKGFVRDLKATSQSAAKLVSLESRLTKELDDPARFPEIALQAVVRKGLNLCPEETAYVAARRMRIRDNFARYMGLDSAQVHPDDIPTVAFGGSGGGYRAMLAFLGYSLAMKEAGMWDLLTYVAGVSGSCWAIAAYYTFGEADMEKVIDHCKKRLAPHHPLSPDAVKKLLSSPKGHYETLGPLVQKSKSGLHTVPMDLYAVFTTGYLFMQEDPMIKPMGTAASEVAGYHRAWWKWTDAKRHLEDGAEPLPILTAIRHERPWKDWVDEQHPFGNQDPRSEEHQDASDAWWQWFEISPYEIGCDELEAWCPTWGFGRQFEDGRSVRGLPEQSLALLLGLCTSAPAGPLSSYLATVQRNLPQNFLGDAINNLASGVAAMWGKQDTAVFTNHHPLHASNEHNFLYHLTPTPQGSPRPTGIENSPRIHLLDSGMDNNCPTYVMLHPSRKTDVILNMDASSDVQKDSFQQRVSQIGLRRGLDFRKRRPNLKPPPPPDSPEASDPDRFQGLYAQIYDGSRTSGERPATVVGSYGQTVANPPAPAAERDCTMVYLPLLPNERAVPGYDPSTAKFSGSYNLVWTPEQVEMIIRTSVANFQAGQDTVKEALFDAWKRKKATREAGERAAGAVLS</sequence>
<evidence type="ECO:0000256" key="4">
    <source>
        <dbReference type="ARBA" id="ARBA00023098"/>
    </source>
</evidence>
<dbReference type="EMBL" id="JAKNSF020000003">
    <property type="protein sequence ID" value="KAK7740299.1"/>
    <property type="molecule type" value="Genomic_DNA"/>
</dbReference>
<name>A0ABR1PMI6_DIAER</name>
<dbReference type="PANTHER" id="PTHR10728:SF40">
    <property type="entry name" value="PATATIN FAMILY PROTEIN"/>
    <property type="match status" value="1"/>
</dbReference>
<dbReference type="Pfam" id="PF01735">
    <property type="entry name" value="PLA2_B"/>
    <property type="match status" value="1"/>
</dbReference>
<evidence type="ECO:0000259" key="8">
    <source>
        <dbReference type="PROSITE" id="PS51210"/>
    </source>
</evidence>
<dbReference type="PANTHER" id="PTHR10728">
    <property type="entry name" value="CYTOSOLIC PHOSPHOLIPASE A2"/>
    <property type="match status" value="1"/>
</dbReference>
<feature type="domain" description="PLA2c" evidence="8">
    <location>
        <begin position="107"/>
        <end position="694"/>
    </location>
</feature>
<dbReference type="PROSITE" id="PS51210">
    <property type="entry name" value="PLA2C"/>
    <property type="match status" value="1"/>
</dbReference>
<keyword evidence="3 5" id="KW-0442">Lipid degradation</keyword>
<gene>
    <name evidence="9" type="ORF">SLS63_001501</name>
</gene>
<keyword evidence="2 5" id="KW-0378">Hydrolase</keyword>
<evidence type="ECO:0000256" key="7">
    <source>
        <dbReference type="SAM" id="MobiDB-lite"/>
    </source>
</evidence>
<comment type="catalytic activity">
    <reaction evidence="6">
        <text>a 1-acyl-sn-glycero-3-phosphocholine + H2O = sn-glycerol 3-phosphocholine + a fatty acid + H(+)</text>
        <dbReference type="Rhea" id="RHEA:15177"/>
        <dbReference type="ChEBI" id="CHEBI:15377"/>
        <dbReference type="ChEBI" id="CHEBI:15378"/>
        <dbReference type="ChEBI" id="CHEBI:16870"/>
        <dbReference type="ChEBI" id="CHEBI:28868"/>
        <dbReference type="ChEBI" id="CHEBI:58168"/>
        <dbReference type="EC" id="3.1.1.5"/>
    </reaction>
</comment>
<protein>
    <recommendedName>
        <fullName evidence="6">Lysophospholipase</fullName>
        <ecNumber evidence="6">3.1.1.5</ecNumber>
    </recommendedName>
</protein>
<reference evidence="9 10" key="1">
    <citation type="submission" date="2024-02" db="EMBL/GenBank/DDBJ databases">
        <title>De novo assembly and annotation of 12 fungi associated with fruit tree decline syndrome in Ontario, Canada.</title>
        <authorList>
            <person name="Sulman M."/>
            <person name="Ellouze W."/>
            <person name="Ilyukhin E."/>
        </authorList>
    </citation>
    <scope>NUCLEOTIDE SEQUENCE [LARGE SCALE GENOMIC DNA]</scope>
    <source>
        <strain evidence="9 10">M169</strain>
    </source>
</reference>
<evidence type="ECO:0000313" key="9">
    <source>
        <dbReference type="EMBL" id="KAK7740299.1"/>
    </source>
</evidence>
<comment type="caution">
    <text evidence="9">The sequence shown here is derived from an EMBL/GenBank/DDBJ whole genome shotgun (WGS) entry which is preliminary data.</text>
</comment>
<evidence type="ECO:0000256" key="6">
    <source>
        <dbReference type="RuleBase" id="RU362103"/>
    </source>
</evidence>
<dbReference type="InterPro" id="IPR002642">
    <property type="entry name" value="LysoPLipase_cat_dom"/>
</dbReference>
<feature type="compositionally biased region" description="Basic and acidic residues" evidence="7">
    <location>
        <begin position="35"/>
        <end position="60"/>
    </location>
</feature>
<keyword evidence="4 5" id="KW-0443">Lipid metabolism</keyword>
<evidence type="ECO:0000313" key="10">
    <source>
        <dbReference type="Proteomes" id="UP001430848"/>
    </source>
</evidence>
<feature type="region of interest" description="Disordered" evidence="7">
    <location>
        <begin position="528"/>
        <end position="569"/>
    </location>
</feature>
<dbReference type="Gene3D" id="3.40.1090.10">
    <property type="entry name" value="Cytosolic phospholipase A2 catalytic domain"/>
    <property type="match status" value="1"/>
</dbReference>
<comment type="similarity">
    <text evidence="1 6">Belongs to the lysophospholipase family.</text>
</comment>
<evidence type="ECO:0000256" key="5">
    <source>
        <dbReference type="PROSITE-ProRule" id="PRU00555"/>
    </source>
</evidence>
<evidence type="ECO:0000256" key="1">
    <source>
        <dbReference type="ARBA" id="ARBA00008780"/>
    </source>
</evidence>
<dbReference type="InterPro" id="IPR016035">
    <property type="entry name" value="Acyl_Trfase/lysoPLipase"/>
</dbReference>
<dbReference type="EC" id="3.1.1.5" evidence="6"/>
<accession>A0ABR1PMI6</accession>
<dbReference type="Proteomes" id="UP001430848">
    <property type="component" value="Unassembled WGS sequence"/>
</dbReference>
<evidence type="ECO:0000256" key="3">
    <source>
        <dbReference type="ARBA" id="ARBA00022963"/>
    </source>
</evidence>